<protein>
    <submittedName>
        <fullName evidence="1">Uncharacterized protein</fullName>
    </submittedName>
</protein>
<dbReference type="Gene3D" id="2.120.10.70">
    <property type="entry name" value="Fucose-specific lectin"/>
    <property type="match status" value="1"/>
</dbReference>
<evidence type="ECO:0000313" key="1">
    <source>
        <dbReference type="EMBL" id="OTA06251.1"/>
    </source>
</evidence>
<keyword evidence="2" id="KW-1185">Reference proteome</keyword>
<sequence length="398" mass="44187">MGKLEDVTRLLMAAGGSPSADGNVIHLFREKNNTLYMETWTGSELKGTVPVTGNVRSGTSAPLVYLHYKRIFTVDKSNKLKCFTETLSAEDEGDDDDDEEEEEEEAWEEEKLDELDIEVHPQSCLTVSCGDDAIVVLYQKPDGSLGAIEDDGVGWKAAELPTCLAFPGSPLACVRAPEASYFVYVGTEGTLRYLEQGEDGWKDAAFSSAKVDATKSKLFAAKDDTSSDNPELMVFCLADNKLSTIKRQSEAAEVLGTVNDGVFKPASDQEHSCGCEVNLRNYHTDQRFRPLNHQRNREPQPLSPSPMMIIVQLNDLRSRGHPTPIDLIMLPLHQTGNGQLNKPLVREPQTLKHVVKLFVLSNARPERLMSLLKSHKNCLLETKSLLYHLPFRQPGSQL</sequence>
<comment type="caution">
    <text evidence="1">The sequence shown here is derived from an EMBL/GenBank/DDBJ whole genome shotgun (WGS) entry which is preliminary data.</text>
</comment>
<gene>
    <name evidence="1" type="ORF">A9Z42_0069850</name>
</gene>
<dbReference type="AlphaFoldDB" id="A0A2H3A2G7"/>
<organism evidence="1 2">
    <name type="scientific">Trichoderma parareesei</name>
    <name type="common">Filamentous fungus</name>
    <dbReference type="NCBI Taxonomy" id="858221"/>
    <lineage>
        <taxon>Eukaryota</taxon>
        <taxon>Fungi</taxon>
        <taxon>Dikarya</taxon>
        <taxon>Ascomycota</taxon>
        <taxon>Pezizomycotina</taxon>
        <taxon>Sordariomycetes</taxon>
        <taxon>Hypocreomycetidae</taxon>
        <taxon>Hypocreales</taxon>
        <taxon>Hypocreaceae</taxon>
        <taxon>Trichoderma</taxon>
    </lineage>
</organism>
<evidence type="ECO:0000313" key="2">
    <source>
        <dbReference type="Proteomes" id="UP000219286"/>
    </source>
</evidence>
<dbReference type="Proteomes" id="UP000219286">
    <property type="component" value="Unassembled WGS sequence"/>
</dbReference>
<proteinExistence type="predicted"/>
<reference evidence="1 2" key="1">
    <citation type="journal article" date="2015" name="Genome Announc.">
        <title>Genome sequence and annotation of Trichoderma parareesei, the ancestor of the cellulase producer Trichoderma reesei.</title>
        <authorList>
            <person name="Yang D."/>
            <person name="Pomraning K."/>
            <person name="Kopchinskiy A."/>
            <person name="Karimi Aghcheh R."/>
            <person name="Atanasova L."/>
            <person name="Chenthamara K."/>
            <person name="Baker S.E."/>
            <person name="Zhang R."/>
            <person name="Shen Q."/>
            <person name="Freitag M."/>
            <person name="Kubicek C.P."/>
            <person name="Druzhinina I.S."/>
        </authorList>
    </citation>
    <scope>NUCLEOTIDE SEQUENCE [LARGE SCALE GENOMIC DNA]</scope>
    <source>
        <strain evidence="1 2">CBS 125925</strain>
    </source>
</reference>
<dbReference type="OrthoDB" id="2142040at2759"/>
<name>A0A2H3A2G7_TRIPA</name>
<dbReference type="SUPFAM" id="SSF89372">
    <property type="entry name" value="Fucose-specific lectin"/>
    <property type="match status" value="1"/>
</dbReference>
<dbReference type="EMBL" id="LFMI01000663">
    <property type="protein sequence ID" value="OTA06251.1"/>
    <property type="molecule type" value="Genomic_DNA"/>
</dbReference>
<accession>A0A2H3A2G7</accession>